<dbReference type="InterPro" id="IPR014729">
    <property type="entry name" value="Rossmann-like_a/b/a_fold"/>
</dbReference>
<dbReference type="SUPFAM" id="SSF50677">
    <property type="entry name" value="ValRS/IleRS/LeuRS editing domain"/>
    <property type="match status" value="1"/>
</dbReference>
<comment type="catalytic activity">
    <reaction evidence="7 8">
        <text>tRNA(Val) + L-valine + ATP = L-valyl-tRNA(Val) + AMP + diphosphate</text>
        <dbReference type="Rhea" id="RHEA:10704"/>
        <dbReference type="Rhea" id="RHEA-COMP:9672"/>
        <dbReference type="Rhea" id="RHEA-COMP:9708"/>
        <dbReference type="ChEBI" id="CHEBI:30616"/>
        <dbReference type="ChEBI" id="CHEBI:33019"/>
        <dbReference type="ChEBI" id="CHEBI:57762"/>
        <dbReference type="ChEBI" id="CHEBI:78442"/>
        <dbReference type="ChEBI" id="CHEBI:78537"/>
        <dbReference type="ChEBI" id="CHEBI:456215"/>
        <dbReference type="EC" id="6.1.1.9"/>
    </reaction>
</comment>
<evidence type="ECO:0000256" key="3">
    <source>
        <dbReference type="ARBA" id="ARBA00022741"/>
    </source>
</evidence>
<dbReference type="GO" id="GO:0002161">
    <property type="term" value="F:aminoacyl-tRNA deacylase activity"/>
    <property type="evidence" value="ECO:0007669"/>
    <property type="project" value="InterPro"/>
</dbReference>
<dbReference type="InterPro" id="IPR001412">
    <property type="entry name" value="aa-tRNA-synth_I_CS"/>
</dbReference>
<gene>
    <name evidence="8" type="primary">valS</name>
    <name evidence="12" type="ORF">A3J05_03595</name>
</gene>
<dbReference type="InterPro" id="IPR033705">
    <property type="entry name" value="Anticodon_Ia_Val"/>
</dbReference>
<feature type="binding site" evidence="8">
    <location>
        <position position="569"/>
    </location>
    <ligand>
        <name>ATP</name>
        <dbReference type="ChEBI" id="CHEBI:30616"/>
    </ligand>
</feature>
<evidence type="ECO:0000259" key="11">
    <source>
        <dbReference type="Pfam" id="PF10458"/>
    </source>
</evidence>
<dbReference type="InterPro" id="IPR002300">
    <property type="entry name" value="aa-tRNA-synth_Ia"/>
</dbReference>
<dbReference type="GO" id="GO:0006438">
    <property type="term" value="P:valyl-tRNA aminoacylation"/>
    <property type="evidence" value="ECO:0007669"/>
    <property type="project" value="UniProtKB-UniRule"/>
</dbReference>
<dbReference type="Proteomes" id="UP000177235">
    <property type="component" value="Unassembled WGS sequence"/>
</dbReference>
<dbReference type="GO" id="GO:0004832">
    <property type="term" value="F:valine-tRNA ligase activity"/>
    <property type="evidence" value="ECO:0007669"/>
    <property type="project" value="UniProtKB-UniRule"/>
</dbReference>
<dbReference type="EC" id="6.1.1.9" evidence="8"/>
<dbReference type="CDD" id="cd07962">
    <property type="entry name" value="Anticodon_Ia_Val"/>
    <property type="match status" value="1"/>
</dbReference>
<dbReference type="Gene3D" id="1.10.730.10">
    <property type="entry name" value="Isoleucyl-tRNA Synthetase, Domain 1"/>
    <property type="match status" value="1"/>
</dbReference>
<dbReference type="InterPro" id="IPR002303">
    <property type="entry name" value="Valyl-tRNA_ligase"/>
</dbReference>
<evidence type="ECO:0000256" key="5">
    <source>
        <dbReference type="ARBA" id="ARBA00022917"/>
    </source>
</evidence>
<feature type="domain" description="Valyl-tRNA synthetase tRNA-binding arm" evidence="11">
    <location>
        <begin position="837"/>
        <end position="901"/>
    </location>
</feature>
<dbReference type="Pfam" id="PF10458">
    <property type="entry name" value="Val_tRNA-synt_C"/>
    <property type="match status" value="1"/>
</dbReference>
<dbReference type="PANTHER" id="PTHR11946">
    <property type="entry name" value="VALYL-TRNA SYNTHETASES"/>
    <property type="match status" value="1"/>
</dbReference>
<evidence type="ECO:0000259" key="9">
    <source>
        <dbReference type="Pfam" id="PF00133"/>
    </source>
</evidence>
<dbReference type="SUPFAM" id="SSF47323">
    <property type="entry name" value="Anticodon-binding domain of a subclass of class I aminoacyl-tRNA synthetases"/>
    <property type="match status" value="1"/>
</dbReference>
<dbReference type="FunFam" id="3.90.740.10:FF:000008">
    <property type="entry name" value="Valine--tRNA ligase, mitochondrial"/>
    <property type="match status" value="1"/>
</dbReference>
<dbReference type="InterPro" id="IPR013155">
    <property type="entry name" value="M/V/L/I-tRNA-synth_anticd-bd"/>
</dbReference>
<dbReference type="PROSITE" id="PS00178">
    <property type="entry name" value="AA_TRNA_LIGASE_I"/>
    <property type="match status" value="1"/>
</dbReference>
<comment type="similarity">
    <text evidence="8">Belongs to the class-I aminoacyl-tRNA synthetase family. ValS type 1 subfamily.</text>
</comment>
<dbReference type="PANTHER" id="PTHR11946:SF93">
    <property type="entry name" value="VALINE--TRNA LIGASE, CHLOROPLASTIC_MITOCHONDRIAL 2"/>
    <property type="match status" value="1"/>
</dbReference>
<dbReference type="InterPro" id="IPR009008">
    <property type="entry name" value="Val/Leu/Ile-tRNA-synth_edit"/>
</dbReference>
<protein>
    <recommendedName>
        <fullName evidence="8">Valine--tRNA ligase</fullName>
        <ecNumber evidence="8">6.1.1.9</ecNumber>
    </recommendedName>
    <alternativeName>
        <fullName evidence="8">Valyl-tRNA synthetase</fullName>
        <shortName evidence="8">ValRS</shortName>
    </alternativeName>
</protein>
<comment type="caution">
    <text evidence="8">Lacks conserved residue(s) required for the propagation of feature annotation.</text>
</comment>
<dbReference type="HAMAP" id="MF_02004">
    <property type="entry name" value="Val_tRNA_synth_type1"/>
    <property type="match status" value="1"/>
</dbReference>
<evidence type="ECO:0000259" key="10">
    <source>
        <dbReference type="Pfam" id="PF08264"/>
    </source>
</evidence>
<dbReference type="NCBIfam" id="NF004349">
    <property type="entry name" value="PRK05729.1"/>
    <property type="match status" value="1"/>
</dbReference>
<keyword evidence="1 8" id="KW-0963">Cytoplasm</keyword>
<name>A0A1F5QCI0_9BACT</name>
<feature type="domain" description="Aminoacyl-tRNA synthetase class Ia" evidence="9">
    <location>
        <begin position="16"/>
        <end position="605"/>
    </location>
</feature>
<organism evidence="12 13">
    <name type="scientific">Candidatus Doudnabacteria bacterium RIFCSPLOWO2_02_FULL_48_13</name>
    <dbReference type="NCBI Taxonomy" id="1817845"/>
    <lineage>
        <taxon>Bacteria</taxon>
        <taxon>Candidatus Doudnaibacteriota</taxon>
    </lineage>
</organism>
<keyword evidence="2 8" id="KW-0436">Ligase</keyword>
<comment type="domain">
    <text evidence="8">ValRS has two distinct active sites: one for aminoacylation and one for editing. The misactivated threonine is translocated from the active site to the editing site.</text>
</comment>
<dbReference type="Pfam" id="PF08264">
    <property type="entry name" value="Anticodon_1"/>
    <property type="match status" value="1"/>
</dbReference>
<dbReference type="SUPFAM" id="SSF46589">
    <property type="entry name" value="tRNA-binding arm"/>
    <property type="match status" value="1"/>
</dbReference>
<comment type="caution">
    <text evidence="12">The sequence shown here is derived from an EMBL/GenBank/DDBJ whole genome shotgun (WGS) entry which is preliminary data.</text>
</comment>
<dbReference type="AlphaFoldDB" id="A0A1F5QCI0"/>
<dbReference type="SUPFAM" id="SSF52374">
    <property type="entry name" value="Nucleotidylyl transferase"/>
    <property type="match status" value="1"/>
</dbReference>
<dbReference type="FunFam" id="3.40.50.620:FF:000020">
    <property type="entry name" value="Valine--tRNA ligase, mitochondrial"/>
    <property type="match status" value="1"/>
</dbReference>
<proteinExistence type="inferred from homology"/>
<keyword evidence="8" id="KW-0175">Coiled coil</keyword>
<feature type="short sequence motif" description="'KMSKS' region" evidence="8">
    <location>
        <begin position="566"/>
        <end position="570"/>
    </location>
</feature>
<accession>A0A1F5QCI0</accession>
<dbReference type="Pfam" id="PF00133">
    <property type="entry name" value="tRNA-synt_1"/>
    <property type="match status" value="1"/>
</dbReference>
<evidence type="ECO:0000256" key="2">
    <source>
        <dbReference type="ARBA" id="ARBA00022598"/>
    </source>
</evidence>
<dbReference type="InterPro" id="IPR010978">
    <property type="entry name" value="tRNA-bd_arm"/>
</dbReference>
<evidence type="ECO:0000256" key="7">
    <source>
        <dbReference type="ARBA" id="ARBA00047552"/>
    </source>
</evidence>
<evidence type="ECO:0000256" key="4">
    <source>
        <dbReference type="ARBA" id="ARBA00022840"/>
    </source>
</evidence>
<comment type="subcellular location">
    <subcellularLocation>
        <location evidence="8">Cytoplasm</location>
    </subcellularLocation>
</comment>
<keyword evidence="6 8" id="KW-0030">Aminoacyl-tRNA synthetase</keyword>
<reference evidence="12 13" key="1">
    <citation type="journal article" date="2016" name="Nat. Commun.">
        <title>Thousands of microbial genomes shed light on interconnected biogeochemical processes in an aquifer system.</title>
        <authorList>
            <person name="Anantharaman K."/>
            <person name="Brown C.T."/>
            <person name="Hug L.A."/>
            <person name="Sharon I."/>
            <person name="Castelle C.J."/>
            <person name="Probst A.J."/>
            <person name="Thomas B.C."/>
            <person name="Singh A."/>
            <person name="Wilkins M.J."/>
            <person name="Karaoz U."/>
            <person name="Brodie E.L."/>
            <person name="Williams K.H."/>
            <person name="Hubbard S.S."/>
            <person name="Banfield J.F."/>
        </authorList>
    </citation>
    <scope>NUCLEOTIDE SEQUENCE [LARGE SCALE GENOMIC DNA]</scope>
</reference>
<dbReference type="CDD" id="cd00817">
    <property type="entry name" value="ValRS_core"/>
    <property type="match status" value="1"/>
</dbReference>
<comment type="function">
    <text evidence="8">Catalyzes the attachment of valine to tRNA(Val). As ValRS can inadvertently accommodate and process structurally similar amino acids such as threonine, to avoid such errors, it has a 'posttransfer' editing activity that hydrolyzes mischarged Thr-tRNA(Val) in a tRNA-dependent manner.</text>
</comment>
<comment type="subunit">
    <text evidence="8">Monomer.</text>
</comment>
<evidence type="ECO:0000256" key="8">
    <source>
        <dbReference type="HAMAP-Rule" id="MF_02004"/>
    </source>
</evidence>
<dbReference type="EMBL" id="MFFF01000011">
    <property type="protein sequence ID" value="OGE99866.1"/>
    <property type="molecule type" value="Genomic_DNA"/>
</dbReference>
<keyword evidence="5 8" id="KW-0648">Protein biosynthesis</keyword>
<sequence length="902" mass="103457">MKEIAKAYNSKETEDQIYQKWEQSGFFNPDNLEKASDRFWNAESFSMVMPPPNATGQLHVGHAMMLAIEDLIVRHARMTGKKTLWLPGTDHAAIATQNVVERRILETEKKTRQQLGRAELLRRIDEFVSQTRGQIQTQIRKMGSSADWSREKFTLSPELSLAVRTVFKKLFDAGLIYRGQRMVNWCPRCSTTLADDEVDYKMTKGQMYYIRYPIKDSDEYVVVATARPETMLGDTGVAVHPKDPRYKKMVGKIVMLPLLNREIPIVADEHIDLEFGTGAMKVTPGHDHNDFEIAQRNGLDMIHLYSADGKIDPLEAADHGFDDYAGLTKEEALKRVTQELADKEFIEKTEAIEHRVGYCYRCSTIVEPIVSKQWFVNVNKPFTISKDSFRKLLGLAQKEITLKDMMTAAVESGAIQIVPKRFEKIYFEWMKNLRDWNISRQIWYGHRIPVWYCQDCGEMIVATAAPTACPKCQNGRIVQDEDTLDTWFSSGLWTFSTLGWPSSAAASEGAPNDLATYHPTTIMETGYDILFFWVARMVLMTGFALEDIPFRAVYLHGLVRDTEGKKMSKSKGNVINPLEMIEKYGTDALRLSLVIGITPGNDLKISEEKIKAHRNFVNKLWNVSRFILQQAEAEEIPAESPTLADQWIRERLATVTANVNKKIIGFDYGSAGEELLKFTWGDVADWYLEIAKIEKGKQQFLQDLLRQLLKLWHPFAPFVTEQIWSEFNDSILMVQDYPLAEKPPSKKLSQTAEQFKIIQELITGLRNVRGEYRLNPIPVYASYLQIPEDMAWIANYAELIEKLTRTKLNFEPMDEDKKMPYFLWKGQKVFLIIPNFDAQKEIALTQKQLKDTEAFVKRISAQIKKPGFLKKAPADIVEKMKLDLADAETKAKNLKTKIKQLR</sequence>
<evidence type="ECO:0000313" key="13">
    <source>
        <dbReference type="Proteomes" id="UP000177235"/>
    </source>
</evidence>
<dbReference type="GO" id="GO:0005829">
    <property type="term" value="C:cytosol"/>
    <property type="evidence" value="ECO:0007669"/>
    <property type="project" value="TreeGrafter"/>
</dbReference>
<feature type="domain" description="Methionyl/Valyl/Leucyl/Isoleucyl-tRNA synthetase anticodon-binding" evidence="10">
    <location>
        <begin position="645"/>
        <end position="776"/>
    </location>
</feature>
<dbReference type="PRINTS" id="PR00986">
    <property type="entry name" value="TRNASYNTHVAL"/>
</dbReference>
<dbReference type="InterPro" id="IPR009080">
    <property type="entry name" value="tRNAsynth_Ia_anticodon-bd"/>
</dbReference>
<evidence type="ECO:0000313" key="12">
    <source>
        <dbReference type="EMBL" id="OGE99866.1"/>
    </source>
</evidence>
<dbReference type="Gene3D" id="3.40.50.620">
    <property type="entry name" value="HUPs"/>
    <property type="match status" value="2"/>
</dbReference>
<dbReference type="Gene3D" id="1.10.287.380">
    <property type="entry name" value="Valyl-tRNA synthetase, C-terminal domain"/>
    <property type="match status" value="1"/>
</dbReference>
<dbReference type="GO" id="GO:0005524">
    <property type="term" value="F:ATP binding"/>
    <property type="evidence" value="ECO:0007669"/>
    <property type="project" value="UniProtKB-UniRule"/>
</dbReference>
<dbReference type="NCBIfam" id="TIGR00422">
    <property type="entry name" value="valS"/>
    <property type="match status" value="1"/>
</dbReference>
<comment type="domain">
    <text evidence="8">The C-terminal coiled-coil domain is crucial for aminoacylation activity.</text>
</comment>
<dbReference type="InterPro" id="IPR037118">
    <property type="entry name" value="Val-tRNA_synth_C_sf"/>
</dbReference>
<dbReference type="InterPro" id="IPR019499">
    <property type="entry name" value="Val-tRNA_synth_tRNA-bd"/>
</dbReference>
<keyword evidence="4 8" id="KW-0067">ATP-binding</keyword>
<evidence type="ECO:0000256" key="6">
    <source>
        <dbReference type="ARBA" id="ARBA00023146"/>
    </source>
</evidence>
<keyword evidence="3 8" id="KW-0547">Nucleotide-binding</keyword>
<evidence type="ECO:0000256" key="1">
    <source>
        <dbReference type="ARBA" id="ARBA00022490"/>
    </source>
</evidence>